<evidence type="ECO:0000313" key="1">
    <source>
        <dbReference type="EMBL" id="KAJ8427246.1"/>
    </source>
</evidence>
<comment type="caution">
    <text evidence="1">The sequence shown here is derived from an EMBL/GenBank/DDBJ whole genome shotgun (WGS) entry which is preliminary data.</text>
</comment>
<reference evidence="1" key="1">
    <citation type="submission" date="2022-04" db="EMBL/GenBank/DDBJ databases">
        <title>Carnegiea gigantea Genome sequencing and assembly v2.</title>
        <authorList>
            <person name="Copetti D."/>
            <person name="Sanderson M.J."/>
            <person name="Burquez A."/>
            <person name="Wojciechowski M.F."/>
        </authorList>
    </citation>
    <scope>NUCLEOTIDE SEQUENCE</scope>
    <source>
        <strain evidence="1">SGP5-SGP5p</strain>
        <tissue evidence="1">Aerial part</tissue>
    </source>
</reference>
<proteinExistence type="predicted"/>
<keyword evidence="2" id="KW-1185">Reference proteome</keyword>
<gene>
    <name evidence="1" type="ORF">Cgig2_023912</name>
</gene>
<sequence>MDVDSPLNGAKLKKKLLKKSDVHVQLIVVGILFREKLRLQPSGGTRKSRKINMLKDKGVSSLLEEKWEHIYGRIYATGENVYVPTMQPPIINVEEQAEDHESKNHTKGRLGEEDNLHMYNLQDNPYFQSVLADEDQFFTDFVEYVSNGNDDNTEVNSEDGPSQLNNQLLSTQVANKNLSRRAQKSVLKTNTVQLKHNSRQSGGSAMLGAHIKHMVASY</sequence>
<dbReference type="EMBL" id="JAKOGI010001167">
    <property type="protein sequence ID" value="KAJ8427246.1"/>
    <property type="molecule type" value="Genomic_DNA"/>
</dbReference>
<organism evidence="1 2">
    <name type="scientific">Carnegiea gigantea</name>
    <dbReference type="NCBI Taxonomy" id="171969"/>
    <lineage>
        <taxon>Eukaryota</taxon>
        <taxon>Viridiplantae</taxon>
        <taxon>Streptophyta</taxon>
        <taxon>Embryophyta</taxon>
        <taxon>Tracheophyta</taxon>
        <taxon>Spermatophyta</taxon>
        <taxon>Magnoliopsida</taxon>
        <taxon>eudicotyledons</taxon>
        <taxon>Gunneridae</taxon>
        <taxon>Pentapetalae</taxon>
        <taxon>Caryophyllales</taxon>
        <taxon>Cactineae</taxon>
        <taxon>Cactaceae</taxon>
        <taxon>Cactoideae</taxon>
        <taxon>Echinocereeae</taxon>
        <taxon>Carnegiea</taxon>
    </lineage>
</organism>
<dbReference type="OrthoDB" id="4955136at2759"/>
<accession>A0A9Q1GXL2</accession>
<name>A0A9Q1GXL2_9CARY</name>
<evidence type="ECO:0000313" key="2">
    <source>
        <dbReference type="Proteomes" id="UP001153076"/>
    </source>
</evidence>
<dbReference type="AlphaFoldDB" id="A0A9Q1GXL2"/>
<protein>
    <submittedName>
        <fullName evidence="1">Uncharacterized protein</fullName>
    </submittedName>
</protein>
<dbReference type="Proteomes" id="UP001153076">
    <property type="component" value="Unassembled WGS sequence"/>
</dbReference>